<gene>
    <name evidence="3" type="ORF">OMP40_14760</name>
</gene>
<dbReference type="EMBL" id="JAPDIA010000003">
    <property type="protein sequence ID" value="MDG0810473.1"/>
    <property type="molecule type" value="Genomic_DNA"/>
</dbReference>
<dbReference type="PROSITE" id="PS51257">
    <property type="entry name" value="PROKAR_LIPOPROTEIN"/>
    <property type="match status" value="1"/>
</dbReference>
<comment type="caution">
    <text evidence="3">The sequence shown here is derived from an EMBL/GenBank/DDBJ whole genome shotgun (WGS) entry which is preliminary data.</text>
</comment>
<name>A0A9X4KTZ3_9BACL</name>
<evidence type="ECO:0008006" key="5">
    <source>
        <dbReference type="Google" id="ProtNLM"/>
    </source>
</evidence>
<feature type="signal peptide" evidence="2">
    <location>
        <begin position="1"/>
        <end position="19"/>
    </location>
</feature>
<dbReference type="SUPFAM" id="SSF53850">
    <property type="entry name" value="Periplasmic binding protein-like II"/>
    <property type="match status" value="1"/>
</dbReference>
<organism evidence="3 4">
    <name type="scientific">Cohnella rhizosphaerae</name>
    <dbReference type="NCBI Taxonomy" id="1457232"/>
    <lineage>
        <taxon>Bacteria</taxon>
        <taxon>Bacillati</taxon>
        <taxon>Bacillota</taxon>
        <taxon>Bacilli</taxon>
        <taxon>Bacillales</taxon>
        <taxon>Paenibacillaceae</taxon>
        <taxon>Cohnella</taxon>
    </lineage>
</organism>
<evidence type="ECO:0000256" key="1">
    <source>
        <dbReference type="SAM" id="MobiDB-lite"/>
    </source>
</evidence>
<dbReference type="Gene3D" id="3.40.190.10">
    <property type="entry name" value="Periplasmic binding protein-like II"/>
    <property type="match status" value="1"/>
</dbReference>
<keyword evidence="4" id="KW-1185">Reference proteome</keyword>
<dbReference type="RefSeq" id="WP_277532317.1">
    <property type="nucleotide sequence ID" value="NZ_JAPDIA010000003.1"/>
</dbReference>
<dbReference type="AlphaFoldDB" id="A0A9X4KTZ3"/>
<proteinExistence type="predicted"/>
<evidence type="ECO:0000256" key="2">
    <source>
        <dbReference type="SAM" id="SignalP"/>
    </source>
</evidence>
<evidence type="ECO:0000313" key="3">
    <source>
        <dbReference type="EMBL" id="MDG0810473.1"/>
    </source>
</evidence>
<feature type="compositionally biased region" description="Low complexity" evidence="1">
    <location>
        <begin position="30"/>
        <end position="48"/>
    </location>
</feature>
<reference evidence="3" key="1">
    <citation type="submission" date="2022-10" db="EMBL/GenBank/DDBJ databases">
        <title>Comparative genomic analysis of Cohnella hashimotonis sp. nov., isolated from the International Space Station.</title>
        <authorList>
            <person name="Simpson A."/>
            <person name="Venkateswaran K."/>
        </authorList>
    </citation>
    <scope>NUCLEOTIDE SEQUENCE</scope>
    <source>
        <strain evidence="3">DSM 28161</strain>
    </source>
</reference>
<keyword evidence="2" id="KW-0732">Signal</keyword>
<feature type="chain" id="PRO_5040826477" description="Extracellular solute-binding protein" evidence="2">
    <location>
        <begin position="20"/>
        <end position="135"/>
    </location>
</feature>
<accession>A0A9X4KTZ3</accession>
<protein>
    <recommendedName>
        <fullName evidence="5">Extracellular solute-binding protein</fullName>
    </recommendedName>
</protein>
<feature type="region of interest" description="Disordered" evidence="1">
    <location>
        <begin position="26"/>
        <end position="53"/>
    </location>
</feature>
<dbReference type="Proteomes" id="UP001153404">
    <property type="component" value="Unassembled WGS sequence"/>
</dbReference>
<sequence length="135" mass="14448">MRKSGIMLLVLAMMTAMLAACSGNKENGKAGESGSTQGGSQAASASAGSKEETAKFSYVRPVWGAATYTKGGAYEKEMFEKANAKIDVQIIPVTEYDQKIMTVIASGDIPDVFWALGPTDKKFKDMQDQGAFFEN</sequence>
<evidence type="ECO:0000313" key="4">
    <source>
        <dbReference type="Proteomes" id="UP001153404"/>
    </source>
</evidence>